<feature type="compositionally biased region" description="Polar residues" evidence="1">
    <location>
        <begin position="188"/>
        <end position="199"/>
    </location>
</feature>
<name>A0AAW0GAV7_9APHY</name>
<sequence>MSSISKTFTQSRGNALGFAPVSNITQQSPAQPRAPPNTPSTLIARTRAAKMEEQRRALSLTPIVHAPSSPQSPDLQPRTRSVSLQHPRSIPLTQLIQRRLSSVQEEDSGPPIDMSSPSGSPPQRSRSLSTGETPTSARKLGVSRLSNPPTTRHLDTVLPSMGSSQGPVQAQNYRQRSTRSDPIANDATKFTQPHSTTKGRTGGPHGRPTIVNTGRENPALTYGSNKDFSSRERGRGRGRGRRGGRGTSVPVRVNGPERVDGGMTVRC</sequence>
<dbReference type="EMBL" id="JASBNA010000014">
    <property type="protein sequence ID" value="KAK7687042.1"/>
    <property type="molecule type" value="Genomic_DNA"/>
</dbReference>
<evidence type="ECO:0000313" key="2">
    <source>
        <dbReference type="EMBL" id="KAK7687042.1"/>
    </source>
</evidence>
<keyword evidence="3" id="KW-1185">Reference proteome</keyword>
<feature type="compositionally biased region" description="Polar residues" evidence="1">
    <location>
        <begin position="1"/>
        <end position="13"/>
    </location>
</feature>
<organism evidence="2 3">
    <name type="scientific">Cerrena zonata</name>
    <dbReference type="NCBI Taxonomy" id="2478898"/>
    <lineage>
        <taxon>Eukaryota</taxon>
        <taxon>Fungi</taxon>
        <taxon>Dikarya</taxon>
        <taxon>Basidiomycota</taxon>
        <taxon>Agaricomycotina</taxon>
        <taxon>Agaricomycetes</taxon>
        <taxon>Polyporales</taxon>
        <taxon>Cerrenaceae</taxon>
        <taxon>Cerrena</taxon>
    </lineage>
</organism>
<feature type="region of interest" description="Disordered" evidence="1">
    <location>
        <begin position="1"/>
        <end position="267"/>
    </location>
</feature>
<reference evidence="2 3" key="1">
    <citation type="submission" date="2022-09" db="EMBL/GenBank/DDBJ databases">
        <authorList>
            <person name="Palmer J.M."/>
        </authorList>
    </citation>
    <scope>NUCLEOTIDE SEQUENCE [LARGE SCALE GENOMIC DNA]</scope>
    <source>
        <strain evidence="2 3">DSM 7382</strain>
    </source>
</reference>
<dbReference type="AlphaFoldDB" id="A0AAW0GAV7"/>
<evidence type="ECO:0000313" key="3">
    <source>
        <dbReference type="Proteomes" id="UP001385951"/>
    </source>
</evidence>
<feature type="compositionally biased region" description="Polar residues" evidence="1">
    <location>
        <begin position="68"/>
        <end position="103"/>
    </location>
</feature>
<dbReference type="Proteomes" id="UP001385951">
    <property type="component" value="Unassembled WGS sequence"/>
</dbReference>
<comment type="caution">
    <text evidence="2">The sequence shown here is derived from an EMBL/GenBank/DDBJ whole genome shotgun (WGS) entry which is preliminary data.</text>
</comment>
<evidence type="ECO:0000256" key="1">
    <source>
        <dbReference type="SAM" id="MobiDB-lite"/>
    </source>
</evidence>
<gene>
    <name evidence="2" type="ORF">QCA50_009542</name>
</gene>
<protein>
    <submittedName>
        <fullName evidence="2">Uncharacterized protein</fullName>
    </submittedName>
</protein>
<proteinExistence type="predicted"/>
<feature type="compositionally biased region" description="Polar residues" evidence="1">
    <location>
        <begin position="161"/>
        <end position="175"/>
    </location>
</feature>
<accession>A0AAW0GAV7</accession>
<feature type="compositionally biased region" description="Low complexity" evidence="1">
    <location>
        <begin position="115"/>
        <end position="129"/>
    </location>
</feature>